<proteinExistence type="predicted"/>
<dbReference type="EMBL" id="GDHC01013195">
    <property type="protein sequence ID" value="JAQ05434.1"/>
    <property type="molecule type" value="Transcribed_RNA"/>
</dbReference>
<gene>
    <name evidence="2" type="ORF">g.38536</name>
    <name evidence="1" type="ORF">g.38542</name>
</gene>
<reference evidence="2" key="1">
    <citation type="journal article" date="2016" name="Gigascience">
        <title>De novo construction of an expanded transcriptome assembly for the western tarnished plant bug, Lygus hesperus.</title>
        <authorList>
            <person name="Tassone E.E."/>
            <person name="Geib S.M."/>
            <person name="Hall B."/>
            <person name="Fabrick J.A."/>
            <person name="Brent C.S."/>
            <person name="Hull J.J."/>
        </authorList>
    </citation>
    <scope>NUCLEOTIDE SEQUENCE</scope>
</reference>
<sequence length="173" mass="18067">MVNLCGKQTCVAKNAIGVIITVDSSSCNFNVGSILRAVRTLCIYTAEKDATHDTSIPSDIITNGSSNADHELYRDEPTDDAITIAAHEPSDSEPNRSAPIPAISPTLSPTLSAITAGFLGSSSGKSLHTLPLKSAPTSAAFVYIPPPTRPNSAIDDPPNPYPAIDSNNLCATF</sequence>
<name>A0A146LTH6_LYGHE</name>
<dbReference type="AlphaFoldDB" id="A0A146LTH6"/>
<dbReference type="EMBL" id="GDHC01008602">
    <property type="protein sequence ID" value="JAQ10027.1"/>
    <property type="molecule type" value="Transcribed_RNA"/>
</dbReference>
<evidence type="ECO:0000313" key="2">
    <source>
        <dbReference type="EMBL" id="JAQ10027.1"/>
    </source>
</evidence>
<evidence type="ECO:0000313" key="1">
    <source>
        <dbReference type="EMBL" id="JAQ05434.1"/>
    </source>
</evidence>
<accession>A0A146LTH6</accession>
<protein>
    <submittedName>
        <fullName evidence="2">Uncharacterized protein</fullName>
    </submittedName>
</protein>
<organism evidence="2">
    <name type="scientific">Lygus hesperus</name>
    <name type="common">Western plant bug</name>
    <dbReference type="NCBI Taxonomy" id="30085"/>
    <lineage>
        <taxon>Eukaryota</taxon>
        <taxon>Metazoa</taxon>
        <taxon>Ecdysozoa</taxon>
        <taxon>Arthropoda</taxon>
        <taxon>Hexapoda</taxon>
        <taxon>Insecta</taxon>
        <taxon>Pterygota</taxon>
        <taxon>Neoptera</taxon>
        <taxon>Paraneoptera</taxon>
        <taxon>Hemiptera</taxon>
        <taxon>Heteroptera</taxon>
        <taxon>Panheteroptera</taxon>
        <taxon>Cimicomorpha</taxon>
        <taxon>Miridae</taxon>
        <taxon>Mirini</taxon>
        <taxon>Lygus</taxon>
    </lineage>
</organism>